<dbReference type="PANTHER" id="PTHR12558:SF13">
    <property type="entry name" value="CELL DIVISION CYCLE PROTEIN 27 HOMOLOG"/>
    <property type="match status" value="1"/>
</dbReference>
<dbReference type="Proteomes" id="UP000637980">
    <property type="component" value="Unassembled WGS sequence"/>
</dbReference>
<evidence type="ECO:0000256" key="1">
    <source>
        <dbReference type="PROSITE-ProRule" id="PRU00339"/>
    </source>
</evidence>
<accession>A0ABQ3EDI6</accession>
<dbReference type="SMART" id="SM00028">
    <property type="entry name" value="TPR"/>
    <property type="match status" value="6"/>
</dbReference>
<keyword evidence="1" id="KW-0802">TPR repeat</keyword>
<protein>
    <recommendedName>
        <fullName evidence="3">Bacteriophage N4 adsorption protein A C-terminal domain-containing protein</fullName>
    </recommendedName>
</protein>
<evidence type="ECO:0000259" key="3">
    <source>
        <dbReference type="Pfam" id="PF13283"/>
    </source>
</evidence>
<dbReference type="Pfam" id="PF13181">
    <property type="entry name" value="TPR_8"/>
    <property type="match status" value="1"/>
</dbReference>
<dbReference type="InterPro" id="IPR019734">
    <property type="entry name" value="TPR_rpt"/>
</dbReference>
<name>A0ABQ3EDI6_9HYPH</name>
<organism evidence="4 5">
    <name type="scientific">Pseudovibrio japonicus</name>
    <dbReference type="NCBI Taxonomy" id="366534"/>
    <lineage>
        <taxon>Bacteria</taxon>
        <taxon>Pseudomonadati</taxon>
        <taxon>Pseudomonadota</taxon>
        <taxon>Alphaproteobacteria</taxon>
        <taxon>Hyphomicrobiales</taxon>
        <taxon>Stappiaceae</taxon>
        <taxon>Pseudovibrio</taxon>
    </lineage>
</organism>
<proteinExistence type="predicted"/>
<dbReference type="PANTHER" id="PTHR12558">
    <property type="entry name" value="CELL DIVISION CYCLE 16,23,27"/>
    <property type="match status" value="1"/>
</dbReference>
<dbReference type="SUPFAM" id="SSF48452">
    <property type="entry name" value="TPR-like"/>
    <property type="match status" value="4"/>
</dbReference>
<feature type="transmembrane region" description="Helical" evidence="2">
    <location>
        <begin position="20"/>
        <end position="40"/>
    </location>
</feature>
<keyword evidence="2" id="KW-0472">Membrane</keyword>
<dbReference type="PROSITE" id="PS50005">
    <property type="entry name" value="TPR"/>
    <property type="match status" value="3"/>
</dbReference>
<sequence length="1231" mass="137897">MTRSPKPHRERRKAKRRSTFYITCIITLVLVLTFPTQLLAPETVPTPQGTGPYTTTQKNAYYNSLLKDRQDSQSVLQSTLRDYRTYPLLDLAYRLLAEGRTEEALEELDELLEHHPEHLVARWQKIQLLIGLNRPLAAIEQLAILQSQAPAFSRGYLTLGQLHMLSGDYTLAFDDFRLALETGKLLPSDRAEALAGAAEAAIKLDKNQEALNALNGLLELGAATPRQRLIRADLLRNFNQLDEARSEWEALSKLDNAPQTQRTAILNEAFLLIEQGEDAQAYDLLLDAERNGLFTGRQSTALEQRTFARALAASALNSGHLEELLTFLNPSRIDQLGLASRVQLAYALAKKGSSAEAEQALLTSDGKILDTKAFAPEEAANYYLALTDIALRAGDEARAATAARLLNNLTRSPEYALQLSQLAQSHGWENGAINTLLELRDMTEQQDRETAADAWADLLLALSELARRAGDLTLADEALREAAQLVPSWRTTALRGRIALLANDNGDASALFQQALIDAKEARANKPFNDNETEAYARLLFDLASVSAANQDWNTALKYLIDDWMLDPDPTLVLPAYLMLKEEDTPDDQAAHQWLENVFDYVDSTDLTDDDKDMFAVAFLALARVQKSAGDLQDADKSYTQSMQLDPEPDAILETAYLSLQLSNPERALSLVDTLDQPQYADATMAIRCQAHLMLRRSLDGLSCSEADIQSQPTAAEEHLILGNLYLQRGDNERAKQELMESYKLSPSLEISNQLGFIYQRQGDNQGARRWFSNSFEKYNDQTAGMALLYMDLEQMNYDGAASILARLQVARLTSEQMARYYAARAQITLRQGDQSPEALASALADLIKARSINSTPDVRFSVVQILFQMGQLEEAEAEYENLPLADKINPAVLALGGYIALAEGDYDLAIIRFEASLEIDPNQEDLQEDLAYTYLAAFENRKAARIFRQRIEVLHERTLDIYEQDKLERFQRQLRILDIPISLLIFDGISPSRQDEEVITGAILGIPSSSPFGSIEAAWRPPVIGFQNGRVFEVIARAQWLNRRYSFIPNDDTYQTIVGVRFKPLMTQNLKIGVERFFKGGTLTEDNTLGRILWSYTRGHDFLPLYDWRTGLPIEKEPYVNLYLEGARFFENEKAILAYGDGRLGYTFRLDHNLIFSPFVYSIGSGNWSSLLSAVAIEAGLGASLRWRGVYTETYGDLLRLEVFARVGHEVLNTDDSQTSRVLLGLQANF</sequence>
<dbReference type="EMBL" id="BMXE01000004">
    <property type="protein sequence ID" value="GHB34348.1"/>
    <property type="molecule type" value="Genomic_DNA"/>
</dbReference>
<dbReference type="RefSeq" id="WP_189437074.1">
    <property type="nucleotide sequence ID" value="NZ_BMXE01000004.1"/>
</dbReference>
<dbReference type="Pfam" id="PF14559">
    <property type="entry name" value="TPR_19"/>
    <property type="match status" value="1"/>
</dbReference>
<feature type="repeat" description="TPR" evidence="1">
    <location>
        <begin position="716"/>
        <end position="749"/>
    </location>
</feature>
<evidence type="ECO:0000313" key="5">
    <source>
        <dbReference type="Proteomes" id="UP000637980"/>
    </source>
</evidence>
<reference evidence="5" key="1">
    <citation type="journal article" date="2019" name="Int. J. Syst. Evol. Microbiol.">
        <title>The Global Catalogue of Microorganisms (GCM) 10K type strain sequencing project: providing services to taxonomists for standard genome sequencing and annotation.</title>
        <authorList>
            <consortium name="The Broad Institute Genomics Platform"/>
            <consortium name="The Broad Institute Genome Sequencing Center for Infectious Disease"/>
            <person name="Wu L."/>
            <person name="Ma J."/>
        </authorList>
    </citation>
    <scope>NUCLEOTIDE SEQUENCE [LARGE SCALE GENOMIC DNA]</scope>
    <source>
        <strain evidence="5">KCTC 12861</strain>
    </source>
</reference>
<gene>
    <name evidence="4" type="ORF">GCM10007094_24350</name>
</gene>
<dbReference type="Pfam" id="PF13283">
    <property type="entry name" value="NfrA_C"/>
    <property type="match status" value="1"/>
</dbReference>
<dbReference type="InterPro" id="IPR011990">
    <property type="entry name" value="TPR-like_helical_dom_sf"/>
</dbReference>
<keyword evidence="2" id="KW-0812">Transmembrane</keyword>
<keyword evidence="2" id="KW-1133">Transmembrane helix</keyword>
<keyword evidence="5" id="KW-1185">Reference proteome</keyword>
<evidence type="ECO:0000313" key="4">
    <source>
        <dbReference type="EMBL" id="GHB34348.1"/>
    </source>
</evidence>
<dbReference type="InterPro" id="IPR025137">
    <property type="entry name" value="NfrA_C"/>
</dbReference>
<feature type="domain" description="Bacteriophage N4 adsorption protein A C-terminal" evidence="3">
    <location>
        <begin position="1053"/>
        <end position="1194"/>
    </location>
</feature>
<dbReference type="Gene3D" id="1.25.40.10">
    <property type="entry name" value="Tetratricopeptide repeat domain"/>
    <property type="match status" value="4"/>
</dbReference>
<feature type="repeat" description="TPR" evidence="1">
    <location>
        <begin position="891"/>
        <end position="924"/>
    </location>
</feature>
<feature type="repeat" description="TPR" evidence="1">
    <location>
        <begin position="616"/>
        <end position="649"/>
    </location>
</feature>
<evidence type="ECO:0000256" key="2">
    <source>
        <dbReference type="SAM" id="Phobius"/>
    </source>
</evidence>
<comment type="caution">
    <text evidence="4">The sequence shown here is derived from an EMBL/GenBank/DDBJ whole genome shotgun (WGS) entry which is preliminary data.</text>
</comment>